<reference evidence="1" key="2">
    <citation type="submission" date="2020-09" db="EMBL/GenBank/DDBJ databases">
        <authorList>
            <person name="Sun Q."/>
            <person name="Ohkuma M."/>
        </authorList>
    </citation>
    <scope>NUCLEOTIDE SEQUENCE</scope>
    <source>
        <strain evidence="1">JCM 3090</strain>
    </source>
</reference>
<dbReference type="Proteomes" id="UP000649739">
    <property type="component" value="Unassembled WGS sequence"/>
</dbReference>
<comment type="caution">
    <text evidence="1">The sequence shown here is derived from an EMBL/GenBank/DDBJ whole genome shotgun (WGS) entry which is preliminary data.</text>
</comment>
<name>A0A8J3FAM1_9ACTN</name>
<evidence type="ECO:0000313" key="1">
    <source>
        <dbReference type="EMBL" id="GGJ75925.1"/>
    </source>
</evidence>
<protein>
    <submittedName>
        <fullName evidence="1">Uncharacterized protein</fullName>
    </submittedName>
</protein>
<dbReference type="AlphaFoldDB" id="A0A8J3FAM1"/>
<dbReference type="EMBL" id="BMQB01000001">
    <property type="protein sequence ID" value="GGJ75925.1"/>
    <property type="molecule type" value="Genomic_DNA"/>
</dbReference>
<proteinExistence type="predicted"/>
<gene>
    <name evidence="1" type="ORF">GCM10010123_02320</name>
</gene>
<evidence type="ECO:0000313" key="2">
    <source>
        <dbReference type="Proteomes" id="UP000649739"/>
    </source>
</evidence>
<organism evidence="1 2">
    <name type="scientific">Pilimelia anulata</name>
    <dbReference type="NCBI Taxonomy" id="53371"/>
    <lineage>
        <taxon>Bacteria</taxon>
        <taxon>Bacillati</taxon>
        <taxon>Actinomycetota</taxon>
        <taxon>Actinomycetes</taxon>
        <taxon>Micromonosporales</taxon>
        <taxon>Micromonosporaceae</taxon>
        <taxon>Pilimelia</taxon>
    </lineage>
</organism>
<accession>A0A8J3FAM1</accession>
<reference evidence="1" key="1">
    <citation type="journal article" date="2014" name="Int. J. Syst. Evol. Microbiol.">
        <title>Complete genome sequence of Corynebacterium casei LMG S-19264T (=DSM 44701T), isolated from a smear-ripened cheese.</title>
        <authorList>
            <consortium name="US DOE Joint Genome Institute (JGI-PGF)"/>
            <person name="Walter F."/>
            <person name="Albersmeier A."/>
            <person name="Kalinowski J."/>
            <person name="Ruckert C."/>
        </authorList>
    </citation>
    <scope>NUCLEOTIDE SEQUENCE</scope>
    <source>
        <strain evidence="1">JCM 3090</strain>
    </source>
</reference>
<keyword evidence="2" id="KW-1185">Reference proteome</keyword>
<sequence length="229" mass="24138">MTPQTDIPPVRRFVVAPDLFSTNPQDSAARAFSKYVASSCPDAVVVVVSTGTEPVAAATAIEQLRADYGGPVTLLYGGMMQSRLHRHGGWPSLRDVATTGGPYPITDGWRVVALNPKGNCRYAGAQAIRLARVLRSNVICAGGSSTSVLSVTVKWDGCETPIWAVELGRVPAGRTVSAMELPSFVILEVGRQPAQPQLVSFRADGSFTVDGVEYADGSTTAPSSMRTAA</sequence>